<feature type="transmembrane region" description="Helical" evidence="1">
    <location>
        <begin position="193"/>
        <end position="215"/>
    </location>
</feature>
<gene>
    <name evidence="2" type="ORF">HED64_06470</name>
</gene>
<evidence type="ECO:0000256" key="1">
    <source>
        <dbReference type="SAM" id="Phobius"/>
    </source>
</evidence>
<evidence type="ECO:0000313" key="3">
    <source>
        <dbReference type="Proteomes" id="UP000746595"/>
    </source>
</evidence>
<accession>A0ABX1G4H9</accession>
<dbReference type="Proteomes" id="UP000746595">
    <property type="component" value="Unassembled WGS sequence"/>
</dbReference>
<dbReference type="EMBL" id="JAAWVT010000002">
    <property type="protein sequence ID" value="NKG20357.1"/>
    <property type="molecule type" value="Genomic_DNA"/>
</dbReference>
<protein>
    <recommendedName>
        <fullName evidence="4">DUF3533 domain-containing protein</fullName>
    </recommendedName>
</protein>
<feature type="transmembrane region" description="Helical" evidence="1">
    <location>
        <begin position="282"/>
        <end position="303"/>
    </location>
</feature>
<keyword evidence="1" id="KW-0472">Membrane</keyword>
<keyword evidence="1" id="KW-1133">Transmembrane helix</keyword>
<keyword evidence="1" id="KW-0812">Transmembrane</keyword>
<organism evidence="2 3">
    <name type="scientific">Paeniglutamicibacter terrestris</name>
    <dbReference type="NCBI Taxonomy" id="2723403"/>
    <lineage>
        <taxon>Bacteria</taxon>
        <taxon>Bacillati</taxon>
        <taxon>Actinomycetota</taxon>
        <taxon>Actinomycetes</taxon>
        <taxon>Micrococcales</taxon>
        <taxon>Micrococcaceae</taxon>
        <taxon>Paeniglutamicibacter</taxon>
    </lineage>
</organism>
<proteinExistence type="predicted"/>
<name>A0ABX1G4H9_9MICC</name>
<sequence length="314" mass="32202">MNISRTARNVVACVFLLLSVLLGTIAMVGSKAVELIDTPEPLQRILAPLAVDPALRQALPQELSAPLSAQITEEISLPSIFLIPLEKATTIAAGALLDTPSFAASWEQTVETSRADFVSRLDAAAAAPEGTEQVSLRLDVAPLVGSGYEALHSSLAGSRLGALLPNTLNVPPAVLDTGWPQASHLPTETLNSWLALARGWGWFAAGAVLAAVLGLRSGIGAGRRTALLIAGAAAVVLGGIVRASFTSRLSTGTQDASAQGTSVESLVTTALITGLRSELGSITTILIGGGVVVVLGSIGWLWARSKVVDAPRAG</sequence>
<reference evidence="2 3" key="1">
    <citation type="submission" date="2020-04" db="EMBL/GenBank/DDBJ databases">
        <title>Paeniglutamicibacter sp. ANT13_2, a novel actinomycete isolated from sediment in Antarctica.</title>
        <authorList>
            <person name="Sakdapetsiri C."/>
            <person name="Pinyakong O."/>
        </authorList>
    </citation>
    <scope>NUCLEOTIDE SEQUENCE [LARGE SCALE GENOMIC DNA]</scope>
    <source>
        <strain evidence="2 3">ANT13_2</strain>
    </source>
</reference>
<evidence type="ECO:0000313" key="2">
    <source>
        <dbReference type="EMBL" id="NKG20357.1"/>
    </source>
</evidence>
<dbReference type="RefSeq" id="WP_168151266.1">
    <property type="nucleotide sequence ID" value="NZ_JAAWVT010000002.1"/>
</dbReference>
<comment type="caution">
    <text evidence="2">The sequence shown here is derived from an EMBL/GenBank/DDBJ whole genome shotgun (WGS) entry which is preliminary data.</text>
</comment>
<keyword evidence="3" id="KW-1185">Reference proteome</keyword>
<evidence type="ECO:0008006" key="4">
    <source>
        <dbReference type="Google" id="ProtNLM"/>
    </source>
</evidence>
<feature type="transmembrane region" description="Helical" evidence="1">
    <location>
        <begin position="227"/>
        <end position="245"/>
    </location>
</feature>